<gene>
    <name evidence="8" type="ORF">NEF87_004248</name>
</gene>
<evidence type="ECO:0000259" key="5">
    <source>
        <dbReference type="Pfam" id="PF00456"/>
    </source>
</evidence>
<dbReference type="InterPro" id="IPR005474">
    <property type="entry name" value="Transketolase_N"/>
</dbReference>
<accession>A0ABY6HWR4</accession>
<dbReference type="Gene3D" id="3.40.50.970">
    <property type="match status" value="2"/>
</dbReference>
<evidence type="ECO:0000256" key="1">
    <source>
        <dbReference type="ARBA" id="ARBA00001936"/>
    </source>
</evidence>
<name>A0ABY6HWR4_9ARCH</name>
<feature type="domain" description="Transketolase N-terminal" evidence="5">
    <location>
        <begin position="92"/>
        <end position="285"/>
    </location>
</feature>
<proteinExistence type="inferred from homology"/>
<protein>
    <submittedName>
        <fullName evidence="8">1-deoxy-D-xylulose-5-phosphate synthase</fullName>
        <ecNumber evidence="8">2.2.1.7</ecNumber>
    </submittedName>
</protein>
<evidence type="ECO:0000259" key="6">
    <source>
        <dbReference type="Pfam" id="PF02779"/>
    </source>
</evidence>
<dbReference type="Proteomes" id="UP001208689">
    <property type="component" value="Chromosome"/>
</dbReference>
<evidence type="ECO:0000313" key="8">
    <source>
        <dbReference type="EMBL" id="UYP47963.1"/>
    </source>
</evidence>
<keyword evidence="9" id="KW-1185">Reference proteome</keyword>
<evidence type="ECO:0000256" key="3">
    <source>
        <dbReference type="ARBA" id="ARBA00001964"/>
    </source>
</evidence>
<dbReference type="EC" id="2.2.1.7" evidence="8"/>
<evidence type="ECO:0000259" key="7">
    <source>
        <dbReference type="Pfam" id="PF02780"/>
    </source>
</evidence>
<sequence>MPSVQKFPIDMSGYKPVILDLSQPDLSNDEVNQLEKNVQLARDAIIFFTAYAGVKRLGGHTGGAYDIVPEMLIADSLKIGRNKIHPVIFDEAGHRVAVHYLLAALNGFMPLEDLLHYRQAYCWLPGHPEKGYTPGIEFSSGRLGHMWSFVNGVALANPTQKILMMGSDGSQQEGTNAEAARFAVTNNLEVKLFIDDNDMTIAGHPSNYLAGYNIDRTLKGHGMSSEVCEDPENIRLLYRHMVRCITTKGPAAVVCKRKMAQGIPGIEDTSKGHDVIPEEAAIAYLTKRGYTKAVEMIQNAEKEKAIFDYLGSTKEFRKPRDKFGKVVCEILGKMTLKERLHKVRVIDNDLLGSCGLHFVKNEFPEVFISGGIMERNNYTVAAGFGSTPGRQGITATFSAFLEMLPSEITMARYNDANVLAHFSHAGVDWMADNNCHFGINNFFADNGIAEKDTTRLYFPADYHQMGAIVKEVFNDPGLRFVFSTRSPSPFILDENGNRFFDIKNGYKFKPKKDELIREGTDGYIVAYGEMLHRCLDVVESLKKEGKYVGLINKPTLNKADKAMMAKIGEAPFILVVESQNYKTGLGARFGTWLLESGYSPVYQHLGVTKLGVTGLWEQIDHQGLDPYNIAKVTRRLVLNTKKGKGKDLTQWLKNE</sequence>
<feature type="domain" description="Transketolase-like pyrimidine-binding" evidence="6">
    <location>
        <begin position="336"/>
        <end position="439"/>
    </location>
</feature>
<dbReference type="InterPro" id="IPR009014">
    <property type="entry name" value="Transketo_C/PFOR_II"/>
</dbReference>
<feature type="domain" description="Transketolase C-terminal" evidence="7">
    <location>
        <begin position="514"/>
        <end position="598"/>
    </location>
</feature>
<dbReference type="Gene3D" id="3.40.50.920">
    <property type="match status" value="1"/>
</dbReference>
<evidence type="ECO:0000256" key="2">
    <source>
        <dbReference type="ARBA" id="ARBA00001946"/>
    </source>
</evidence>
<dbReference type="InterPro" id="IPR033248">
    <property type="entry name" value="Transketolase_C"/>
</dbReference>
<comment type="cofactor">
    <cofactor evidence="1">
        <name>Mn(2+)</name>
        <dbReference type="ChEBI" id="CHEBI:29035"/>
    </cofactor>
</comment>
<dbReference type="GO" id="GO:0008661">
    <property type="term" value="F:1-deoxy-D-xylulose-5-phosphate synthase activity"/>
    <property type="evidence" value="ECO:0007669"/>
    <property type="project" value="UniProtKB-EC"/>
</dbReference>
<keyword evidence="8" id="KW-0808">Transferase</keyword>
<organism evidence="8 9">
    <name type="scientific">Candidatus Lokiarchaeum ossiferum</name>
    <dbReference type="NCBI Taxonomy" id="2951803"/>
    <lineage>
        <taxon>Archaea</taxon>
        <taxon>Promethearchaeati</taxon>
        <taxon>Promethearchaeota</taxon>
        <taxon>Promethearchaeia</taxon>
        <taxon>Promethearchaeales</taxon>
        <taxon>Promethearchaeaceae</taxon>
        <taxon>Candidatus Lokiarchaeum</taxon>
    </lineage>
</organism>
<dbReference type="SUPFAM" id="SSF52518">
    <property type="entry name" value="Thiamin diphosphate-binding fold (THDP-binding)"/>
    <property type="match status" value="2"/>
</dbReference>
<evidence type="ECO:0000256" key="4">
    <source>
        <dbReference type="ARBA" id="ARBA00007131"/>
    </source>
</evidence>
<dbReference type="PANTHER" id="PTHR43825">
    <property type="entry name" value="PYRUVATE DEHYDROGENASE E1 COMPONENT"/>
    <property type="match status" value="1"/>
</dbReference>
<evidence type="ECO:0000313" key="9">
    <source>
        <dbReference type="Proteomes" id="UP001208689"/>
    </source>
</evidence>
<dbReference type="PANTHER" id="PTHR43825:SF1">
    <property type="entry name" value="TRANSKETOLASE-LIKE PYRIMIDINE-BINDING DOMAIN-CONTAINING PROTEIN"/>
    <property type="match status" value="1"/>
</dbReference>
<comment type="cofactor">
    <cofactor evidence="3">
        <name>thiamine diphosphate</name>
        <dbReference type="ChEBI" id="CHEBI:58937"/>
    </cofactor>
</comment>
<comment type="cofactor">
    <cofactor evidence="2">
        <name>Mg(2+)</name>
        <dbReference type="ChEBI" id="CHEBI:18420"/>
    </cofactor>
</comment>
<dbReference type="EMBL" id="CP104013">
    <property type="protein sequence ID" value="UYP47963.1"/>
    <property type="molecule type" value="Genomic_DNA"/>
</dbReference>
<reference evidence="8" key="1">
    <citation type="submission" date="2022-09" db="EMBL/GenBank/DDBJ databases">
        <title>Actin cytoskeleton and complex cell architecture in an #Asgard archaeon.</title>
        <authorList>
            <person name="Ponce Toledo R.I."/>
            <person name="Schleper C."/>
            <person name="Rodrigues Oliveira T."/>
            <person name="Wollweber F."/>
            <person name="Xu J."/>
            <person name="Rittmann S."/>
            <person name="Klingl A."/>
            <person name="Pilhofer M."/>
        </authorList>
    </citation>
    <scope>NUCLEOTIDE SEQUENCE</scope>
    <source>
        <strain evidence="8">B-35</strain>
    </source>
</reference>
<dbReference type="Pfam" id="PF02779">
    <property type="entry name" value="Transket_pyr"/>
    <property type="match status" value="1"/>
</dbReference>
<dbReference type="SUPFAM" id="SSF52922">
    <property type="entry name" value="TK C-terminal domain-like"/>
    <property type="match status" value="1"/>
</dbReference>
<comment type="similarity">
    <text evidence="4">Belongs to the transketolase family.</text>
</comment>
<dbReference type="Pfam" id="PF00456">
    <property type="entry name" value="Transketolase_N"/>
    <property type="match status" value="1"/>
</dbReference>
<dbReference type="InterPro" id="IPR005475">
    <property type="entry name" value="Transketolase-like_Pyr-bd"/>
</dbReference>
<dbReference type="Pfam" id="PF02780">
    <property type="entry name" value="Transketolase_C"/>
    <property type="match status" value="1"/>
</dbReference>
<dbReference type="InterPro" id="IPR029061">
    <property type="entry name" value="THDP-binding"/>
</dbReference>
<dbReference type="InterPro" id="IPR051157">
    <property type="entry name" value="PDH/Transketolase"/>
</dbReference>